<keyword evidence="3" id="KW-1185">Reference proteome</keyword>
<evidence type="ECO:0000256" key="1">
    <source>
        <dbReference type="SAM" id="MobiDB-lite"/>
    </source>
</evidence>
<dbReference type="PANTHER" id="PTHR34693:SF5">
    <property type="match status" value="1"/>
</dbReference>
<dbReference type="InterPro" id="IPR053203">
    <property type="entry name" value="Cisplatin_resist-associated"/>
</dbReference>
<accession>U4L8F9</accession>
<dbReference type="EMBL" id="HF935478">
    <property type="protein sequence ID" value="CCX09658.1"/>
    <property type="molecule type" value="Genomic_DNA"/>
</dbReference>
<feature type="region of interest" description="Disordered" evidence="1">
    <location>
        <begin position="1"/>
        <end position="29"/>
    </location>
</feature>
<organism evidence="2 3">
    <name type="scientific">Pyronema omphalodes (strain CBS 100304)</name>
    <name type="common">Pyronema confluens</name>
    <dbReference type="NCBI Taxonomy" id="1076935"/>
    <lineage>
        <taxon>Eukaryota</taxon>
        <taxon>Fungi</taxon>
        <taxon>Dikarya</taxon>
        <taxon>Ascomycota</taxon>
        <taxon>Pezizomycotina</taxon>
        <taxon>Pezizomycetes</taxon>
        <taxon>Pezizales</taxon>
        <taxon>Pyronemataceae</taxon>
        <taxon>Pyronema</taxon>
    </lineage>
</organism>
<evidence type="ECO:0000313" key="3">
    <source>
        <dbReference type="Proteomes" id="UP000018144"/>
    </source>
</evidence>
<feature type="region of interest" description="Disordered" evidence="1">
    <location>
        <begin position="49"/>
        <end position="68"/>
    </location>
</feature>
<dbReference type="Pfam" id="PF12223">
    <property type="entry name" value="DUF3602"/>
    <property type="match status" value="2"/>
</dbReference>
<dbReference type="Proteomes" id="UP000018144">
    <property type="component" value="Unassembled WGS sequence"/>
</dbReference>
<gene>
    <name evidence="2" type="ORF">PCON_09251</name>
</gene>
<dbReference type="OMA" id="WKHAISF"/>
<evidence type="ECO:0000313" key="2">
    <source>
        <dbReference type="EMBL" id="CCX09658.1"/>
    </source>
</evidence>
<feature type="region of interest" description="Disordered" evidence="1">
    <location>
        <begin position="81"/>
        <end position="151"/>
    </location>
</feature>
<reference evidence="2 3" key="1">
    <citation type="journal article" date="2013" name="PLoS Genet.">
        <title>The genome and development-dependent transcriptomes of Pyronema confluens: a window into fungal evolution.</title>
        <authorList>
            <person name="Traeger S."/>
            <person name="Altegoer F."/>
            <person name="Freitag M."/>
            <person name="Gabaldon T."/>
            <person name="Kempken F."/>
            <person name="Kumar A."/>
            <person name="Marcet-Houben M."/>
            <person name="Poggeler S."/>
            <person name="Stajich J.E."/>
            <person name="Nowrousian M."/>
        </authorList>
    </citation>
    <scope>NUCLEOTIDE SEQUENCE [LARGE SCALE GENOMIC DNA]</scope>
    <source>
        <strain evidence="3">CBS 100304</strain>
        <tissue evidence="2">Vegetative mycelium</tissue>
    </source>
</reference>
<dbReference type="OrthoDB" id="4159136at2759"/>
<feature type="compositionally biased region" description="Basic and acidic residues" evidence="1">
    <location>
        <begin position="18"/>
        <end position="29"/>
    </location>
</feature>
<sequence>MSAPYIRTGRGGAGNHIPAEEARSEDLEAAKEGGVANAMAADQMMEATPGEYKHTGRGGAGNYYEPSNLQQTGTIEPVIEDHEPSTEQPAIRQWTGRGGAGNFAASHGPTPEEIEAKEREQAKKLQEEVRKSVESSLPKPMGAHLGGRKAL</sequence>
<dbReference type="PANTHER" id="PTHR34693">
    <property type="entry name" value="PROTEIN PAR32"/>
    <property type="match status" value="1"/>
</dbReference>
<dbReference type="eggNOG" id="ENOG502SD3B">
    <property type="taxonomic scope" value="Eukaryota"/>
</dbReference>
<feature type="compositionally biased region" description="Basic and acidic residues" evidence="1">
    <location>
        <begin position="114"/>
        <end position="133"/>
    </location>
</feature>
<dbReference type="InterPro" id="IPR022024">
    <property type="entry name" value="DUF3602"/>
</dbReference>
<protein>
    <submittedName>
        <fullName evidence="2">Uncharacterized protein</fullName>
    </submittedName>
</protein>
<name>U4L8F9_PYROM</name>
<proteinExistence type="predicted"/>
<dbReference type="AlphaFoldDB" id="U4L8F9"/>